<gene>
    <name evidence="1" type="primary">A03g505330.1_BraROA</name>
    <name evidence="1" type="ORF">IGI04_012175</name>
</gene>
<organism evidence="1 2">
    <name type="scientific">Brassica rapa subsp. trilocularis</name>
    <dbReference type="NCBI Taxonomy" id="1813537"/>
    <lineage>
        <taxon>Eukaryota</taxon>
        <taxon>Viridiplantae</taxon>
        <taxon>Streptophyta</taxon>
        <taxon>Embryophyta</taxon>
        <taxon>Tracheophyta</taxon>
        <taxon>Spermatophyta</taxon>
        <taxon>Magnoliopsida</taxon>
        <taxon>eudicotyledons</taxon>
        <taxon>Gunneridae</taxon>
        <taxon>Pentapetalae</taxon>
        <taxon>rosids</taxon>
        <taxon>malvids</taxon>
        <taxon>Brassicales</taxon>
        <taxon>Brassicaceae</taxon>
        <taxon>Brassiceae</taxon>
        <taxon>Brassica</taxon>
    </lineage>
</organism>
<sequence>EPYISPPPIGYPTRDAAGGDPVVAAVETKSKGDDEFSYRRWSAVVSLSSKPAASDDTLELTVSCKLLV</sequence>
<comment type="caution">
    <text evidence="1">The sequence shown here is derived from an EMBL/GenBank/DDBJ whole genome shotgun (WGS) entry which is preliminary data.</text>
</comment>
<dbReference type="Proteomes" id="UP000823674">
    <property type="component" value="Chromosome A03"/>
</dbReference>
<evidence type="ECO:0000313" key="1">
    <source>
        <dbReference type="EMBL" id="KAG5406056.1"/>
    </source>
</evidence>
<feature type="non-terminal residue" evidence="1">
    <location>
        <position position="1"/>
    </location>
</feature>
<evidence type="ECO:0000313" key="2">
    <source>
        <dbReference type="Proteomes" id="UP000823674"/>
    </source>
</evidence>
<reference evidence="1 2" key="1">
    <citation type="submission" date="2021-03" db="EMBL/GenBank/DDBJ databases">
        <authorList>
            <person name="King G.J."/>
            <person name="Bancroft I."/>
            <person name="Baten A."/>
            <person name="Bloomfield J."/>
            <person name="Borpatragohain P."/>
            <person name="He Z."/>
            <person name="Irish N."/>
            <person name="Irwin J."/>
            <person name="Liu K."/>
            <person name="Mauleon R.P."/>
            <person name="Moore J."/>
            <person name="Morris R."/>
            <person name="Ostergaard L."/>
            <person name="Wang B."/>
            <person name="Wells R."/>
        </authorList>
    </citation>
    <scope>NUCLEOTIDE SEQUENCE [LARGE SCALE GENOMIC DNA]</scope>
    <source>
        <strain evidence="1">R-o-18</strain>
        <tissue evidence="1">Leaf</tissue>
    </source>
</reference>
<dbReference type="EMBL" id="JADBGQ010000003">
    <property type="protein sequence ID" value="KAG5406056.1"/>
    <property type="molecule type" value="Genomic_DNA"/>
</dbReference>
<proteinExistence type="predicted"/>
<name>A0ABQ7N7B0_BRACM</name>
<accession>A0ABQ7N7B0</accession>
<protein>
    <submittedName>
        <fullName evidence="1">Uncharacterized protein</fullName>
    </submittedName>
</protein>
<keyword evidence="2" id="KW-1185">Reference proteome</keyword>